<protein>
    <submittedName>
        <fullName evidence="1">Uncharacterized protein</fullName>
    </submittedName>
</protein>
<accession>K2JLB2</accession>
<proteinExistence type="predicted"/>
<dbReference type="EMBL" id="AMRI01000009">
    <property type="protein sequence ID" value="EKE75167.1"/>
    <property type="molecule type" value="Genomic_DNA"/>
</dbReference>
<reference evidence="1 2" key="1">
    <citation type="journal article" date="2012" name="J. Bacteriol.">
        <title>Genome Sequence of Gallaecimonas xiamenensis Type Strain 3-C-1.</title>
        <authorList>
            <person name="Lai Q."/>
            <person name="Wang L."/>
            <person name="Wang W."/>
            <person name="Shao Z."/>
        </authorList>
    </citation>
    <scope>NUCLEOTIDE SEQUENCE [LARGE SCALE GENOMIC DNA]</scope>
    <source>
        <strain evidence="1 2">3-C-1</strain>
    </source>
</reference>
<gene>
    <name evidence="1" type="ORF">B3C1_07821</name>
</gene>
<dbReference type="AlphaFoldDB" id="K2JLB2"/>
<name>K2JLB2_9GAMM</name>
<dbReference type="STRING" id="745411.B3C1_07821"/>
<dbReference type="Proteomes" id="UP000006755">
    <property type="component" value="Unassembled WGS sequence"/>
</dbReference>
<dbReference type="RefSeq" id="WP_008484034.1">
    <property type="nucleotide sequence ID" value="NZ_AMRI01000009.1"/>
</dbReference>
<evidence type="ECO:0000313" key="1">
    <source>
        <dbReference type="EMBL" id="EKE75167.1"/>
    </source>
</evidence>
<sequence length="341" mass="38389">MIETRLDRLFSNGDDDYARFEKAALESTFARTYSIGELYEAVPFFNAIHRLKMGQPIAALGQNKDGALEYGFDKAGRLVSSTEFTRFPGVFIRTFYHYHHDCTEVITFRKTPDEVEVIKACCQYRKDGALHLVEAMTEYSVSQYRYHYQGNQVSRIEFSCTDSLSRQLSNFEYQFVYQGELLTSIDKTDLATGVSTLIQIAATPQLPQALLTSLEMQVFNTIVAVIARIKTINSKPLYRLYLLSSHAASQLSLPLLAIGVEHPDGSRPEDPNCLTYFDNKEVDISTPELNALFGSLREAGAASDALESCYDAVVARLKDTQADGLLTEDKTLISHRYLEDF</sequence>
<comment type="caution">
    <text evidence="1">The sequence shown here is derived from an EMBL/GenBank/DDBJ whole genome shotgun (WGS) entry which is preliminary data.</text>
</comment>
<evidence type="ECO:0000313" key="2">
    <source>
        <dbReference type="Proteomes" id="UP000006755"/>
    </source>
</evidence>
<organism evidence="1 2">
    <name type="scientific">Gallaecimonas xiamenensis 3-C-1</name>
    <dbReference type="NCBI Taxonomy" id="745411"/>
    <lineage>
        <taxon>Bacteria</taxon>
        <taxon>Pseudomonadati</taxon>
        <taxon>Pseudomonadota</taxon>
        <taxon>Gammaproteobacteria</taxon>
        <taxon>Enterobacterales</taxon>
        <taxon>Gallaecimonadaceae</taxon>
        <taxon>Gallaecimonas</taxon>
    </lineage>
</organism>
<keyword evidence="2" id="KW-1185">Reference proteome</keyword>